<dbReference type="GeneID" id="19142764"/>
<feature type="domain" description="Heterokaryon incompatibility" evidence="1">
    <location>
        <begin position="101"/>
        <end position="235"/>
    </location>
</feature>
<dbReference type="KEGG" id="bze:COCCADRAFT_103413"/>
<evidence type="ECO:0000259" key="1">
    <source>
        <dbReference type="Pfam" id="PF06985"/>
    </source>
</evidence>
<dbReference type="Proteomes" id="UP000053841">
    <property type="component" value="Unassembled WGS sequence"/>
</dbReference>
<keyword evidence="3" id="KW-1185">Reference proteome</keyword>
<sequence length="244" mass="28227">MHETNDHLVESGYFRRVVSRSRFAQHKQWYGVPDQLVVPRVCPIRLGTSASLDEPTMDFQYMPLDMVADEIRIMCIMPAQDAHAPILIHVAHCPIDTNEHYTALSYCWGVDDTQEQIIMAGQKMTVRKNLAEAIRVIRNPNVIMPVWIDALSINQKDLIERARQVPRMGEIYDFATAVYSYIGNPTEGSESVFSFTKELFKHPINTIKPDQLAKLCAGLYRLFCRQYFRRIWMLQVTSETQKPF</sequence>
<dbReference type="RefSeq" id="XP_007715054.1">
    <property type="nucleotide sequence ID" value="XM_007716864.1"/>
</dbReference>
<reference evidence="2 3" key="1">
    <citation type="journal article" date="2013" name="PLoS Genet.">
        <title>Comparative genome structure, secondary metabolite, and effector coding capacity across Cochliobolus pathogens.</title>
        <authorList>
            <person name="Condon B.J."/>
            <person name="Leng Y."/>
            <person name="Wu D."/>
            <person name="Bushley K.E."/>
            <person name="Ohm R.A."/>
            <person name="Otillar R."/>
            <person name="Martin J."/>
            <person name="Schackwitz W."/>
            <person name="Grimwood J."/>
            <person name="MohdZainudin N."/>
            <person name="Xue C."/>
            <person name="Wang R."/>
            <person name="Manning V.A."/>
            <person name="Dhillon B."/>
            <person name="Tu Z.J."/>
            <person name="Steffenson B.J."/>
            <person name="Salamov A."/>
            <person name="Sun H."/>
            <person name="Lowry S."/>
            <person name="LaButti K."/>
            <person name="Han J."/>
            <person name="Copeland A."/>
            <person name="Lindquist E."/>
            <person name="Barry K."/>
            <person name="Schmutz J."/>
            <person name="Baker S.E."/>
            <person name="Ciuffetti L.M."/>
            <person name="Grigoriev I.V."/>
            <person name="Zhong S."/>
            <person name="Turgeon B.G."/>
        </authorList>
    </citation>
    <scope>NUCLEOTIDE SEQUENCE [LARGE SCALE GENOMIC DNA]</scope>
    <source>
        <strain evidence="2 3">26-R-13</strain>
    </source>
</reference>
<dbReference type="AlphaFoldDB" id="W6XSQ9"/>
<dbReference type="eggNOG" id="ENOG502R2PD">
    <property type="taxonomic scope" value="Eukaryota"/>
</dbReference>
<dbReference type="EMBL" id="KI964693">
    <property type="protein sequence ID" value="EUC30622.1"/>
    <property type="molecule type" value="Genomic_DNA"/>
</dbReference>
<proteinExistence type="predicted"/>
<organism evidence="2 3">
    <name type="scientific">Cochliobolus carbonum (strain 26-R-13)</name>
    <name type="common">Maize leaf spot fungus</name>
    <name type="synonym">Bipolaris zeicola</name>
    <dbReference type="NCBI Taxonomy" id="930089"/>
    <lineage>
        <taxon>Eukaryota</taxon>
        <taxon>Fungi</taxon>
        <taxon>Dikarya</taxon>
        <taxon>Ascomycota</taxon>
        <taxon>Pezizomycotina</taxon>
        <taxon>Dothideomycetes</taxon>
        <taxon>Pleosporomycetidae</taxon>
        <taxon>Pleosporales</taxon>
        <taxon>Pleosporineae</taxon>
        <taxon>Pleosporaceae</taxon>
        <taxon>Bipolaris</taxon>
    </lineage>
</organism>
<accession>W6XSQ9</accession>
<dbReference type="OrthoDB" id="2157530at2759"/>
<evidence type="ECO:0000313" key="2">
    <source>
        <dbReference type="EMBL" id="EUC30622.1"/>
    </source>
</evidence>
<dbReference type="Pfam" id="PF06985">
    <property type="entry name" value="HET"/>
    <property type="match status" value="1"/>
</dbReference>
<dbReference type="PANTHER" id="PTHR24148:SF64">
    <property type="entry name" value="HETEROKARYON INCOMPATIBILITY DOMAIN-CONTAINING PROTEIN"/>
    <property type="match status" value="1"/>
</dbReference>
<dbReference type="InterPro" id="IPR010730">
    <property type="entry name" value="HET"/>
</dbReference>
<gene>
    <name evidence="2" type="ORF">COCCADRAFT_103413</name>
</gene>
<dbReference type="HOGENOM" id="CLU_004184_6_0_1"/>
<dbReference type="InterPro" id="IPR052895">
    <property type="entry name" value="HetReg/Transcr_Mod"/>
</dbReference>
<evidence type="ECO:0000313" key="3">
    <source>
        <dbReference type="Proteomes" id="UP000053841"/>
    </source>
</evidence>
<dbReference type="PANTHER" id="PTHR24148">
    <property type="entry name" value="ANKYRIN REPEAT DOMAIN-CONTAINING PROTEIN 39 HOMOLOG-RELATED"/>
    <property type="match status" value="1"/>
</dbReference>
<name>W6XSQ9_COCC2</name>
<dbReference type="STRING" id="930089.W6XSQ9"/>
<protein>
    <recommendedName>
        <fullName evidence="1">Heterokaryon incompatibility domain-containing protein</fullName>
    </recommendedName>
</protein>